<feature type="transmembrane region" description="Helical" evidence="1">
    <location>
        <begin position="90"/>
        <end position="110"/>
    </location>
</feature>
<evidence type="ECO:0008006" key="3">
    <source>
        <dbReference type="Google" id="ProtNLM"/>
    </source>
</evidence>
<dbReference type="EMBL" id="RWGX01000005">
    <property type="protein sequence ID" value="RVU87373.1"/>
    <property type="molecule type" value="Genomic_DNA"/>
</dbReference>
<comment type="caution">
    <text evidence="2">The sequence shown here is derived from an EMBL/GenBank/DDBJ whole genome shotgun (WGS) entry which is preliminary data.</text>
</comment>
<feature type="transmembrane region" description="Helical" evidence="1">
    <location>
        <begin position="250"/>
        <end position="272"/>
    </location>
</feature>
<accession>A0AA94F1G5</accession>
<feature type="transmembrane region" description="Helical" evidence="1">
    <location>
        <begin position="117"/>
        <end position="136"/>
    </location>
</feature>
<dbReference type="AlphaFoldDB" id="A0AA94F1G5"/>
<dbReference type="RefSeq" id="WP_127822392.1">
    <property type="nucleotide sequence ID" value="NZ_SRKT02000005.1"/>
</dbReference>
<feature type="transmembrane region" description="Helical" evidence="1">
    <location>
        <begin position="12"/>
        <end position="30"/>
    </location>
</feature>
<proteinExistence type="predicted"/>
<keyword evidence="1" id="KW-1133">Transmembrane helix</keyword>
<feature type="transmembrane region" description="Helical" evidence="1">
    <location>
        <begin position="203"/>
        <end position="222"/>
    </location>
</feature>
<name>A0AA94F1G5_9FLAO</name>
<feature type="transmembrane region" description="Helical" evidence="1">
    <location>
        <begin position="36"/>
        <end position="54"/>
    </location>
</feature>
<protein>
    <recommendedName>
        <fullName evidence="3">Transmembrane protein</fullName>
    </recommendedName>
</protein>
<feature type="transmembrane region" description="Helical" evidence="1">
    <location>
        <begin position="156"/>
        <end position="174"/>
    </location>
</feature>
<keyword evidence="1" id="KW-0812">Transmembrane</keyword>
<sequence length="277" mass="32478">MSLLSNKKYQLYTTSLFFLLSLLYCFFIQYLIQKSVYNEIIISLLFPLLAIPFFNKENLTSDIKRLLILETFFNLICITLKLNTSLKIEMIIFDIVFAVFFFFQSGGFLLSLLTKKTYYNLIPTIALTIGLFIYYFRSTGTILSPDNKILIYGYDAPLELQFIYGSWLIGVLLIDNRFLLPKATVLMVHLASFIVAFKANEFFHSRIATACHLFVLNSIFVYKSQNWIDKDFVSINFIKTILDKPRYYKALSLIISVLSVFFLICLFFNVQWHFFKR</sequence>
<evidence type="ECO:0000256" key="1">
    <source>
        <dbReference type="SAM" id="Phobius"/>
    </source>
</evidence>
<gene>
    <name evidence="2" type="ORF">EJB19_13820</name>
</gene>
<evidence type="ECO:0000313" key="2">
    <source>
        <dbReference type="EMBL" id="RVU87373.1"/>
    </source>
</evidence>
<feature type="transmembrane region" description="Helical" evidence="1">
    <location>
        <begin position="179"/>
        <end position="197"/>
    </location>
</feature>
<keyword evidence="1" id="KW-0472">Membrane</keyword>
<organism evidence="2">
    <name type="scientific">Flavobacterium columnare</name>
    <dbReference type="NCBI Taxonomy" id="996"/>
    <lineage>
        <taxon>Bacteria</taxon>
        <taxon>Pseudomonadati</taxon>
        <taxon>Bacteroidota</taxon>
        <taxon>Flavobacteriia</taxon>
        <taxon>Flavobacteriales</taxon>
        <taxon>Flavobacteriaceae</taxon>
        <taxon>Flavobacterium</taxon>
    </lineage>
</organism>
<reference evidence="2" key="1">
    <citation type="submission" date="2018-12" db="EMBL/GenBank/DDBJ databases">
        <title>Draft genome sequence of Flaovobacterium columnare BGFS27 isolated from channel catfish in Alabama.</title>
        <authorList>
            <person name="Cai W."/>
            <person name="Arias C."/>
        </authorList>
    </citation>
    <scope>NUCLEOTIDE SEQUENCE [LARGE SCALE GENOMIC DNA]</scope>
    <source>
        <strain evidence="2">BGFS27</strain>
    </source>
</reference>